<comment type="subcellular location">
    <subcellularLocation>
        <location evidence="1">Endomembrane system</location>
    </subcellularLocation>
</comment>
<evidence type="ECO:0000256" key="3">
    <source>
        <dbReference type="ARBA" id="ARBA00022475"/>
    </source>
</evidence>
<evidence type="ECO:0008006" key="8">
    <source>
        <dbReference type="Google" id="ProtNLM"/>
    </source>
</evidence>
<evidence type="ECO:0000256" key="4">
    <source>
        <dbReference type="ARBA" id="ARBA00022519"/>
    </source>
</evidence>
<keyword evidence="7" id="KW-1185">Reference proteome</keyword>
<evidence type="ECO:0000313" key="7">
    <source>
        <dbReference type="Proteomes" id="UP000095347"/>
    </source>
</evidence>
<dbReference type="Proteomes" id="UP000095347">
    <property type="component" value="Unassembled WGS sequence"/>
</dbReference>
<gene>
    <name evidence="6" type="ORF">BEN30_02245</name>
</gene>
<dbReference type="EMBL" id="MCGG01000002">
    <property type="protein sequence ID" value="OEJ69673.1"/>
    <property type="molecule type" value="Genomic_DNA"/>
</dbReference>
<dbReference type="AlphaFoldDB" id="A0A1E5QC88"/>
<proteinExistence type="predicted"/>
<keyword evidence="3" id="KW-1003">Cell membrane</keyword>
<dbReference type="GO" id="GO:0012505">
    <property type="term" value="C:endomembrane system"/>
    <property type="evidence" value="ECO:0007669"/>
    <property type="project" value="UniProtKB-SubCell"/>
</dbReference>
<dbReference type="RefSeq" id="WP_069956389.1">
    <property type="nucleotide sequence ID" value="NZ_MCGG01000002.1"/>
</dbReference>
<dbReference type="STRING" id="28181.BEN30_02245"/>
<accession>A0A1E5QC88</accession>
<comment type="caution">
    <text evidence="6">The sequence shown here is derived from an EMBL/GenBank/DDBJ whole genome shotgun (WGS) entry which is preliminary data.</text>
</comment>
<evidence type="ECO:0000313" key="6">
    <source>
        <dbReference type="EMBL" id="OEJ69673.1"/>
    </source>
</evidence>
<dbReference type="Gene3D" id="3.40.190.10">
    <property type="entry name" value="Periplasmic binding protein-like II"/>
    <property type="match status" value="2"/>
</dbReference>
<dbReference type="SUPFAM" id="SSF53850">
    <property type="entry name" value="Periplasmic binding protein-like II"/>
    <property type="match status" value="1"/>
</dbReference>
<keyword evidence="5" id="KW-0472">Membrane</keyword>
<organism evidence="6 7">
    <name type="scientific">Magnetovibrio blakemorei</name>
    <dbReference type="NCBI Taxonomy" id="28181"/>
    <lineage>
        <taxon>Bacteria</taxon>
        <taxon>Pseudomonadati</taxon>
        <taxon>Pseudomonadota</taxon>
        <taxon>Alphaproteobacteria</taxon>
        <taxon>Rhodospirillales</taxon>
        <taxon>Magnetovibrionaceae</taxon>
        <taxon>Magnetovibrio</taxon>
    </lineage>
</organism>
<evidence type="ECO:0000256" key="5">
    <source>
        <dbReference type="ARBA" id="ARBA00023136"/>
    </source>
</evidence>
<reference evidence="7" key="1">
    <citation type="submission" date="2016-07" db="EMBL/GenBank/DDBJ databases">
        <authorList>
            <person name="Florea S."/>
            <person name="Webb J.S."/>
            <person name="Jaromczyk J."/>
            <person name="Schardl C.L."/>
        </authorList>
    </citation>
    <scope>NUCLEOTIDE SEQUENCE [LARGE SCALE GENOMIC DNA]</scope>
    <source>
        <strain evidence="7">MV-1</strain>
    </source>
</reference>
<evidence type="ECO:0000256" key="1">
    <source>
        <dbReference type="ARBA" id="ARBA00004308"/>
    </source>
</evidence>
<dbReference type="PANTHER" id="PTHR30024">
    <property type="entry name" value="ALIPHATIC SULFONATES-BINDING PROTEIN-RELATED"/>
    <property type="match status" value="1"/>
</dbReference>
<keyword evidence="4" id="KW-0997">Cell inner membrane</keyword>
<dbReference type="Pfam" id="PF13379">
    <property type="entry name" value="NMT1_2"/>
    <property type="match status" value="1"/>
</dbReference>
<dbReference type="InterPro" id="IPR044527">
    <property type="entry name" value="NrtA/CpmA_ABC-bd_dom"/>
</dbReference>
<dbReference type="OrthoDB" id="570524at2"/>
<name>A0A1E5QC88_9PROT</name>
<dbReference type="CDD" id="cd13553">
    <property type="entry name" value="PBP2_NrtA_CpmA_like"/>
    <property type="match status" value="1"/>
</dbReference>
<sequence>MTSPENLTVVRAGFIALVDCAVLVAARELGFAQAHGLDLHLTKEVSWANIRDRVNIGQFDVAHMLAGMPIAQSLGINHIKIPTIAPLALGVGGNAITVSHALYQALQDTGRDLSQPLTAARALGQVVAARQAQGQEPLSFGQVFPFSCHNYQLRYWMAAGGVDPERDVRLVVIPPPYMVNSLKAGQVDGFCVGEPWNIQAAAEGVGVILTHTSAFWPSGPEKVLGLQQRWAEAHPQTLKALLQALDEAAQWVDDPDHHAQLAHILAQPAYLDVVESLVLSALEGDLKFHRDGAEWAECEDALWLYAQMVRWGQTPPSAQAEQAVCRTFRPDLLVDVIAPRAAHEASPSPLPLDGITFDATDVTGYIAQLAIKNCSK</sequence>
<protein>
    <recommendedName>
        <fullName evidence="8">Nitrate transporter</fullName>
    </recommendedName>
</protein>
<dbReference type="PANTHER" id="PTHR30024:SF43">
    <property type="entry name" value="BLL4572 PROTEIN"/>
    <property type="match status" value="1"/>
</dbReference>
<keyword evidence="2" id="KW-0813">Transport</keyword>
<evidence type="ECO:0000256" key="2">
    <source>
        <dbReference type="ARBA" id="ARBA00022448"/>
    </source>
</evidence>